<evidence type="ECO:0000313" key="2">
    <source>
        <dbReference type="EMBL" id="THD28827.1"/>
    </source>
</evidence>
<name>A0A4E0S0D8_FASHE</name>
<protein>
    <submittedName>
        <fullName evidence="2">Uncharacterized protein</fullName>
    </submittedName>
</protein>
<reference evidence="2" key="1">
    <citation type="submission" date="2019-03" db="EMBL/GenBank/DDBJ databases">
        <title>Improved annotation for the trematode Fasciola hepatica.</title>
        <authorList>
            <person name="Choi Y.-J."/>
            <person name="Martin J."/>
            <person name="Mitreva M."/>
        </authorList>
    </citation>
    <scope>NUCLEOTIDE SEQUENCE [LARGE SCALE GENOMIC DNA]</scope>
</reference>
<feature type="compositionally biased region" description="Basic and acidic residues" evidence="1">
    <location>
        <begin position="247"/>
        <end position="261"/>
    </location>
</feature>
<feature type="region of interest" description="Disordered" evidence="1">
    <location>
        <begin position="179"/>
        <end position="279"/>
    </location>
</feature>
<gene>
    <name evidence="2" type="ORF">D915_000346</name>
</gene>
<keyword evidence="3" id="KW-1185">Reference proteome</keyword>
<comment type="caution">
    <text evidence="2">The sequence shown here is derived from an EMBL/GenBank/DDBJ whole genome shotgun (WGS) entry which is preliminary data.</text>
</comment>
<accession>A0A4E0S0D8</accession>
<dbReference type="AlphaFoldDB" id="A0A4E0S0D8"/>
<feature type="compositionally biased region" description="Polar residues" evidence="1">
    <location>
        <begin position="74"/>
        <end position="84"/>
    </location>
</feature>
<feature type="region of interest" description="Disordered" evidence="1">
    <location>
        <begin position="50"/>
        <end position="125"/>
    </location>
</feature>
<evidence type="ECO:0000313" key="3">
    <source>
        <dbReference type="Proteomes" id="UP000230066"/>
    </source>
</evidence>
<evidence type="ECO:0000256" key="1">
    <source>
        <dbReference type="SAM" id="MobiDB-lite"/>
    </source>
</evidence>
<organism evidence="2 3">
    <name type="scientific">Fasciola hepatica</name>
    <name type="common">Liver fluke</name>
    <dbReference type="NCBI Taxonomy" id="6192"/>
    <lineage>
        <taxon>Eukaryota</taxon>
        <taxon>Metazoa</taxon>
        <taxon>Spiralia</taxon>
        <taxon>Lophotrochozoa</taxon>
        <taxon>Platyhelminthes</taxon>
        <taxon>Trematoda</taxon>
        <taxon>Digenea</taxon>
        <taxon>Plagiorchiida</taxon>
        <taxon>Echinostomata</taxon>
        <taxon>Echinostomatoidea</taxon>
        <taxon>Fasciolidae</taxon>
        <taxon>Fasciola</taxon>
    </lineage>
</organism>
<feature type="compositionally biased region" description="Polar residues" evidence="1">
    <location>
        <begin position="217"/>
        <end position="246"/>
    </location>
</feature>
<proteinExistence type="predicted"/>
<dbReference type="Proteomes" id="UP000230066">
    <property type="component" value="Unassembled WGS sequence"/>
</dbReference>
<dbReference type="EMBL" id="JXXN02000062">
    <property type="protein sequence ID" value="THD28827.1"/>
    <property type="molecule type" value="Genomic_DNA"/>
</dbReference>
<feature type="compositionally biased region" description="Low complexity" evidence="1">
    <location>
        <begin position="85"/>
        <end position="106"/>
    </location>
</feature>
<sequence length="430" mass="46318">MFQNGDVRPVEELDNFEAYVIPSLFANMENPRRFLRSLPGSFPLSALRNHRSMGSKEAGEKPSTLSKYRPESVMSHTNGLCNARTNAAAASAGSTTTSPTGSNSSSCTVPPARPPKPRNLTIDETSPLSHNYIPVQTKISSQLKDSIALFANGSRTTIQNDEFTEKHSTNNLEVDSITAVPLMNTKDPTTVRQGDLPKPSLPVSERPQTEMPIVPTQLRQSLPTKQPETAQAQAQIPNSCSVTPDSSESHSEKVHGKDSDTNYKSSGEPELSRAGNRLSSWQATTALDRIDATAPSAPMDESTTLVQDFIVQSDVFRVSPQFLTSNNLGDSLPTLLHAEPVAVATPDEEEDDPLLLFGGENSAVGSLMPLSASDTIPVNPTLPVSPGLKVVSVDNRGIHILEDGNFFYSVPGLSSRSQSPEEDSNVLLTR</sequence>